<protein>
    <submittedName>
        <fullName evidence="1">Uncharacterized protein</fullName>
    </submittedName>
</protein>
<keyword evidence="2" id="KW-1185">Reference proteome</keyword>
<evidence type="ECO:0000313" key="1">
    <source>
        <dbReference type="EMBL" id="OCS92659.1"/>
    </source>
</evidence>
<dbReference type="EMBL" id="MATO01000014">
    <property type="protein sequence ID" value="OCS92659.1"/>
    <property type="molecule type" value="Genomic_DNA"/>
</dbReference>
<gene>
    <name evidence="1" type="ORF">A6K76_06165</name>
</gene>
<comment type="caution">
    <text evidence="1">The sequence shown here is derived from an EMBL/GenBank/DDBJ whole genome shotgun (WGS) entry which is preliminary data.</text>
</comment>
<sequence>MIKWEKALLDSDFSFKLGQWTSVNVIEDYVGALVGKIYIHRHIYEQEILTPRSVKEQIDRLIAKGKAEVVDLSTLPSPLEKSPR</sequence>
<proteinExistence type="predicted"/>
<dbReference type="Proteomes" id="UP000093482">
    <property type="component" value="Unassembled WGS sequence"/>
</dbReference>
<organism evidence="1 2">
    <name type="scientific">Caryophanon latum</name>
    <dbReference type="NCBI Taxonomy" id="33977"/>
    <lineage>
        <taxon>Bacteria</taxon>
        <taxon>Bacillati</taxon>
        <taxon>Bacillota</taxon>
        <taxon>Bacilli</taxon>
        <taxon>Bacillales</taxon>
        <taxon>Caryophanaceae</taxon>
        <taxon>Caryophanon</taxon>
    </lineage>
</organism>
<dbReference type="RefSeq" id="WP_066462241.1">
    <property type="nucleotide sequence ID" value="NZ_MATO01000014.1"/>
</dbReference>
<name>A0A1C0YZT2_9BACL</name>
<accession>A0A1C0YZT2</accession>
<evidence type="ECO:0000313" key="2">
    <source>
        <dbReference type="Proteomes" id="UP000093482"/>
    </source>
</evidence>
<dbReference type="AlphaFoldDB" id="A0A1C0YZT2"/>
<reference evidence="1 2" key="1">
    <citation type="submission" date="2016-07" db="EMBL/GenBank/DDBJ databases">
        <title>Caryophanon latum genome sequencing.</title>
        <authorList>
            <person name="Verma A."/>
            <person name="Pal Y."/>
            <person name="Krishnamurthi S."/>
        </authorList>
    </citation>
    <scope>NUCLEOTIDE SEQUENCE [LARGE SCALE GENOMIC DNA]</scope>
    <source>
        <strain evidence="1 2">DSM 14151</strain>
    </source>
</reference>